<reference evidence="1 2" key="1">
    <citation type="journal article" date="2022" name="Front. Microbiol.">
        <title>High genomic differentiation and limited gene flow indicate recent cryptic speciation within the genus Laspinema (cyanobacteria).</title>
        <authorList>
            <person name="Stanojkovic A."/>
            <person name="Skoupy S."/>
            <person name="Skaloud P."/>
            <person name="Dvorak P."/>
        </authorList>
    </citation>
    <scope>NUCLEOTIDE SEQUENCE [LARGE SCALE GENOMIC DNA]</scope>
    <source>
        <strain evidence="1 2">D2a</strain>
    </source>
</reference>
<sequence length="148" mass="17193">MNNNINLFTIGFTQKSAETFFRTLKQAGVKRIIDTRLHNVSQLAGFAKKHDLQYFLKTITDIEYLHILDLAPTIEILNEYKKGKGEWSIYEQKFLHLIETRKIEKIVTPEQLDGACLLCSEANPHHCHRRLVAEYLNGKWGNVKICHL</sequence>
<comment type="caution">
    <text evidence="1">The sequence shown here is derived from an EMBL/GenBank/DDBJ whole genome shotgun (WGS) entry which is preliminary data.</text>
</comment>
<name>A0ABT2MSG3_9CYAN</name>
<gene>
    <name evidence="1" type="ORF">NG799_15155</name>
</gene>
<dbReference type="RefSeq" id="WP_368007247.1">
    <property type="nucleotide sequence ID" value="NZ_JAMXFF010000022.1"/>
</dbReference>
<dbReference type="Proteomes" id="UP001525890">
    <property type="component" value="Unassembled WGS sequence"/>
</dbReference>
<dbReference type="PANTHER" id="PTHR39337">
    <property type="entry name" value="BLR5642 PROTEIN"/>
    <property type="match status" value="1"/>
</dbReference>
<keyword evidence="2" id="KW-1185">Reference proteome</keyword>
<accession>A0ABT2MSG3</accession>
<protein>
    <submittedName>
        <fullName evidence="1">DUF488 domain-containing protein</fullName>
    </submittedName>
</protein>
<evidence type="ECO:0000313" key="2">
    <source>
        <dbReference type="Proteomes" id="UP001525890"/>
    </source>
</evidence>
<proteinExistence type="predicted"/>
<evidence type="ECO:0000313" key="1">
    <source>
        <dbReference type="EMBL" id="MCT7967678.1"/>
    </source>
</evidence>
<organism evidence="1 2">
    <name type="scientific">Laspinema palackyanum D2a</name>
    <dbReference type="NCBI Taxonomy" id="2953684"/>
    <lineage>
        <taxon>Bacteria</taxon>
        <taxon>Bacillati</taxon>
        <taxon>Cyanobacteriota</taxon>
        <taxon>Cyanophyceae</taxon>
        <taxon>Oscillatoriophycideae</taxon>
        <taxon>Oscillatoriales</taxon>
        <taxon>Laspinemataceae</taxon>
        <taxon>Laspinema</taxon>
        <taxon>Laspinema palackyanum</taxon>
    </lineage>
</organism>
<dbReference type="EMBL" id="JAMXFF010000022">
    <property type="protein sequence ID" value="MCT7967678.1"/>
    <property type="molecule type" value="Genomic_DNA"/>
</dbReference>
<dbReference type="Pfam" id="PF04343">
    <property type="entry name" value="DUF488"/>
    <property type="match status" value="1"/>
</dbReference>
<dbReference type="InterPro" id="IPR007438">
    <property type="entry name" value="DUF488"/>
</dbReference>
<dbReference type="PANTHER" id="PTHR39337:SF1">
    <property type="entry name" value="BLR5642 PROTEIN"/>
    <property type="match status" value="1"/>
</dbReference>